<dbReference type="EMBL" id="JBBNAF010000003">
    <property type="protein sequence ID" value="KAK9161040.1"/>
    <property type="molecule type" value="Genomic_DNA"/>
</dbReference>
<name>A0AAP0L0Z7_9MAGN</name>
<accession>A0AAP0L0Z7</accession>
<keyword evidence="2" id="KW-1185">Reference proteome</keyword>
<comment type="caution">
    <text evidence="1">The sequence shown here is derived from an EMBL/GenBank/DDBJ whole genome shotgun (WGS) entry which is preliminary data.</text>
</comment>
<dbReference type="Proteomes" id="UP001420932">
    <property type="component" value="Unassembled WGS sequence"/>
</dbReference>
<reference evidence="1 2" key="1">
    <citation type="submission" date="2024-01" db="EMBL/GenBank/DDBJ databases">
        <title>Genome assemblies of Stephania.</title>
        <authorList>
            <person name="Yang L."/>
        </authorList>
    </citation>
    <scope>NUCLEOTIDE SEQUENCE [LARGE SCALE GENOMIC DNA]</scope>
    <source>
        <strain evidence="1">YNDBR</strain>
        <tissue evidence="1">Leaf</tissue>
    </source>
</reference>
<gene>
    <name evidence="1" type="ORF">Syun_007381</name>
</gene>
<evidence type="ECO:0000313" key="2">
    <source>
        <dbReference type="Proteomes" id="UP001420932"/>
    </source>
</evidence>
<protein>
    <submittedName>
        <fullName evidence="1">Uncharacterized protein</fullName>
    </submittedName>
</protein>
<proteinExistence type="predicted"/>
<dbReference type="AlphaFoldDB" id="A0AAP0L0Z7"/>
<evidence type="ECO:0000313" key="1">
    <source>
        <dbReference type="EMBL" id="KAK9161040.1"/>
    </source>
</evidence>
<organism evidence="1 2">
    <name type="scientific">Stephania yunnanensis</name>
    <dbReference type="NCBI Taxonomy" id="152371"/>
    <lineage>
        <taxon>Eukaryota</taxon>
        <taxon>Viridiplantae</taxon>
        <taxon>Streptophyta</taxon>
        <taxon>Embryophyta</taxon>
        <taxon>Tracheophyta</taxon>
        <taxon>Spermatophyta</taxon>
        <taxon>Magnoliopsida</taxon>
        <taxon>Ranunculales</taxon>
        <taxon>Menispermaceae</taxon>
        <taxon>Menispermoideae</taxon>
        <taxon>Cissampelideae</taxon>
        <taxon>Stephania</taxon>
    </lineage>
</organism>
<sequence length="55" mass="6672">MANEKWIHVEPYKLYHVQQYMVFLSQRVSRLCRSDTYVDLSVLTNRKERWILGVA</sequence>